<comment type="caution">
    <text evidence="2">The sequence shown here is derived from an EMBL/GenBank/DDBJ whole genome shotgun (WGS) entry which is preliminary data.</text>
</comment>
<proteinExistence type="predicted"/>
<evidence type="ECO:0000313" key="3">
    <source>
        <dbReference type="Proteomes" id="UP000774000"/>
    </source>
</evidence>
<keyword evidence="1" id="KW-0472">Membrane</keyword>
<keyword evidence="1" id="KW-0812">Transmembrane</keyword>
<sequence length="193" mass="21484">MLLLPFKFTIDSLIILFKAPGQLFAIAKNESLRKNHALEHATVNILEKKYGYSNLSGLAEENGFYINGVINPKDVKVAAQEGLLRLQQGERNLVVHKQCGTSLTVANLVSAVVFILLLLLTGVFSLLNMLLAIIIANFIGPQLGVWVQKNYTTSYQVDNMEINGVQLRQDSQTMLGINVPKKVFVRTSELVWK</sequence>
<evidence type="ECO:0000256" key="1">
    <source>
        <dbReference type="SAM" id="Phobius"/>
    </source>
</evidence>
<dbReference type="Proteomes" id="UP000774000">
    <property type="component" value="Unassembled WGS sequence"/>
</dbReference>
<name>A0A938XQB6_9FIRM</name>
<keyword evidence="3" id="KW-1185">Reference proteome</keyword>
<gene>
    <name evidence="2" type="ORF">JOC47_000335</name>
</gene>
<organism evidence="2 3">
    <name type="scientific">Halanaerobacter jeridensis</name>
    <dbReference type="NCBI Taxonomy" id="706427"/>
    <lineage>
        <taxon>Bacteria</taxon>
        <taxon>Bacillati</taxon>
        <taxon>Bacillota</taxon>
        <taxon>Clostridia</taxon>
        <taxon>Halanaerobiales</taxon>
        <taxon>Halobacteroidaceae</taxon>
        <taxon>Halanaerobacter</taxon>
    </lineage>
</organism>
<keyword evidence="1" id="KW-1133">Transmembrane helix</keyword>
<reference evidence="2" key="1">
    <citation type="submission" date="2021-01" db="EMBL/GenBank/DDBJ databases">
        <title>Genomic Encyclopedia of Type Strains, Phase IV (KMG-IV): sequencing the most valuable type-strain genomes for metagenomic binning, comparative biology and taxonomic classification.</title>
        <authorList>
            <person name="Goeker M."/>
        </authorList>
    </citation>
    <scope>NUCLEOTIDE SEQUENCE</scope>
    <source>
        <strain evidence="2">DSM 23230</strain>
    </source>
</reference>
<dbReference type="Pfam" id="PF19928">
    <property type="entry name" value="DUF6391"/>
    <property type="match status" value="1"/>
</dbReference>
<dbReference type="AlphaFoldDB" id="A0A938XQB6"/>
<dbReference type="EMBL" id="JAFBDQ010000001">
    <property type="protein sequence ID" value="MBM7555511.1"/>
    <property type="molecule type" value="Genomic_DNA"/>
</dbReference>
<protein>
    <submittedName>
        <fullName evidence="2">SRNA-binding carbon storage regulator CsrA</fullName>
    </submittedName>
</protein>
<evidence type="ECO:0000313" key="2">
    <source>
        <dbReference type="EMBL" id="MBM7555511.1"/>
    </source>
</evidence>
<feature type="transmembrane region" description="Helical" evidence="1">
    <location>
        <begin position="111"/>
        <end position="139"/>
    </location>
</feature>
<accession>A0A938XQB6</accession>